<name>A0ACB7WD54_DIOAL</name>
<evidence type="ECO:0000313" key="1">
    <source>
        <dbReference type="EMBL" id="KAH7685725.1"/>
    </source>
</evidence>
<organism evidence="1 2">
    <name type="scientific">Dioscorea alata</name>
    <name type="common">Purple yam</name>
    <dbReference type="NCBI Taxonomy" id="55571"/>
    <lineage>
        <taxon>Eukaryota</taxon>
        <taxon>Viridiplantae</taxon>
        <taxon>Streptophyta</taxon>
        <taxon>Embryophyta</taxon>
        <taxon>Tracheophyta</taxon>
        <taxon>Spermatophyta</taxon>
        <taxon>Magnoliopsida</taxon>
        <taxon>Liliopsida</taxon>
        <taxon>Dioscoreales</taxon>
        <taxon>Dioscoreaceae</taxon>
        <taxon>Dioscorea</taxon>
    </lineage>
</organism>
<proteinExistence type="predicted"/>
<keyword evidence="2" id="KW-1185">Reference proteome</keyword>
<accession>A0ACB7WD54</accession>
<evidence type="ECO:0000313" key="2">
    <source>
        <dbReference type="Proteomes" id="UP000827976"/>
    </source>
</evidence>
<dbReference type="EMBL" id="CM037014">
    <property type="protein sequence ID" value="KAH7685725.1"/>
    <property type="molecule type" value="Genomic_DNA"/>
</dbReference>
<comment type="caution">
    <text evidence="1">The sequence shown here is derived from an EMBL/GenBank/DDBJ whole genome shotgun (WGS) entry which is preliminary data.</text>
</comment>
<gene>
    <name evidence="1" type="ORF">IHE45_04G059300</name>
</gene>
<dbReference type="Proteomes" id="UP000827976">
    <property type="component" value="Chromosome 4"/>
</dbReference>
<reference evidence="2" key="1">
    <citation type="journal article" date="2022" name="Nat. Commun.">
        <title>Chromosome evolution and the genetic basis of agronomically important traits in greater yam.</title>
        <authorList>
            <person name="Bredeson J.V."/>
            <person name="Lyons J.B."/>
            <person name="Oniyinde I.O."/>
            <person name="Okereke N.R."/>
            <person name="Kolade O."/>
            <person name="Nnabue I."/>
            <person name="Nwadili C.O."/>
            <person name="Hribova E."/>
            <person name="Parker M."/>
            <person name="Nwogha J."/>
            <person name="Shu S."/>
            <person name="Carlson J."/>
            <person name="Kariba R."/>
            <person name="Muthemba S."/>
            <person name="Knop K."/>
            <person name="Barton G.J."/>
            <person name="Sherwood A.V."/>
            <person name="Lopez-Montes A."/>
            <person name="Asiedu R."/>
            <person name="Jamnadass R."/>
            <person name="Muchugi A."/>
            <person name="Goodstein D."/>
            <person name="Egesi C.N."/>
            <person name="Featherston J."/>
            <person name="Asfaw A."/>
            <person name="Simpson G.G."/>
            <person name="Dolezel J."/>
            <person name="Hendre P.S."/>
            <person name="Van Deynze A."/>
            <person name="Kumar P.L."/>
            <person name="Obidiegwu J.E."/>
            <person name="Bhattacharjee R."/>
            <person name="Rokhsar D.S."/>
        </authorList>
    </citation>
    <scope>NUCLEOTIDE SEQUENCE [LARGE SCALE GENOMIC DNA]</scope>
    <source>
        <strain evidence="2">cv. TDa95/00328</strain>
    </source>
</reference>
<protein>
    <submittedName>
        <fullName evidence="1">PC-Esterase protein</fullName>
    </submittedName>
</protein>
<sequence>MGDEVVVGDHQPLLAKEGRSTISLIFFKFISAIFLAGAICYLFVSNFNAWTVEAEKFSSSLGKQDALNIGHLNKESTVKMQQLKKETCDLWTGEWIPNSGGPGYTHETCNQIPPYVNCVNNGRPDTGYLHWRWKPNACDLPPIDPLKFLNAMRNKSFAFIGSSICHNQVFSLICQLSEEEMAHDIYHDSTYNTRTWYYPSHNLTLYVIWAPYLIHYETIDNHGDASQINLHLHLDILDTMWTNEYGKYDYVVISIGPHFYKSSIIYENNQVIGCHYCPHLNLKKFTINELYSKALQFSLKFIAMSEHKPFVIFKTWSPDHSEHGELPNEIVCNRTRPFREGEISGGDGVIMRGVEVEEFEKAAATGVRNGVRMELLDVYYLSLLRPDGHPGPYRKYHPFDGDKEKKVKIDCMHWCLPGPIDTWNKLLVKMVMNSDADDSISASALL</sequence>